<dbReference type="SUPFAM" id="SSF53335">
    <property type="entry name" value="S-adenosyl-L-methionine-dependent methyltransferases"/>
    <property type="match status" value="1"/>
</dbReference>
<keyword evidence="2" id="KW-0808">Transferase</keyword>
<proteinExistence type="predicted"/>
<dbReference type="OrthoDB" id="8163513at2"/>
<dbReference type="PATRIC" id="fig|67356.5.peg.8039"/>
<dbReference type="GO" id="GO:0008168">
    <property type="term" value="F:methyltransferase activity"/>
    <property type="evidence" value="ECO:0007669"/>
    <property type="project" value="UniProtKB-KW"/>
</dbReference>
<feature type="domain" description="Methyltransferase" evidence="1">
    <location>
        <begin position="37"/>
        <end position="155"/>
    </location>
</feature>
<reference evidence="3" key="1">
    <citation type="submission" date="2015-07" db="EMBL/GenBank/DDBJ databases">
        <authorList>
            <person name="Ju K.-S."/>
            <person name="Doroghazi J.R."/>
            <person name="Metcalf W.W."/>
        </authorList>
    </citation>
    <scope>NUCLEOTIDE SEQUENCE [LARGE SCALE GENOMIC DNA]</scope>
    <source>
        <strain evidence="3">NRRL 2290</strain>
    </source>
</reference>
<keyword evidence="3" id="KW-1185">Reference proteome</keyword>
<gene>
    <name evidence="2" type="ORF">ADK37_37560</name>
</gene>
<dbReference type="InterPro" id="IPR022744">
    <property type="entry name" value="MeTrfase_dom_put"/>
</dbReference>
<keyword evidence="2" id="KW-0489">Methyltransferase</keyword>
<name>A0A0L8KTX1_9ACTN</name>
<accession>A0A0L8KTX1</accession>
<dbReference type="Proteomes" id="UP000037251">
    <property type="component" value="Unassembled WGS sequence"/>
</dbReference>
<evidence type="ECO:0000313" key="3">
    <source>
        <dbReference type="Proteomes" id="UP000037251"/>
    </source>
</evidence>
<protein>
    <submittedName>
        <fullName evidence="2">Methyltransferase</fullName>
    </submittedName>
</protein>
<evidence type="ECO:0000313" key="2">
    <source>
        <dbReference type="EMBL" id="KOG29401.1"/>
    </source>
</evidence>
<dbReference type="eggNOG" id="COG2226">
    <property type="taxonomic scope" value="Bacteria"/>
</dbReference>
<evidence type="ECO:0000259" key="1">
    <source>
        <dbReference type="Pfam" id="PF12147"/>
    </source>
</evidence>
<dbReference type="GO" id="GO:0032259">
    <property type="term" value="P:methylation"/>
    <property type="evidence" value="ECO:0007669"/>
    <property type="project" value="UniProtKB-KW"/>
</dbReference>
<dbReference type="STRING" id="67356.AQJ84_04770"/>
<dbReference type="Gene3D" id="3.40.50.150">
    <property type="entry name" value="Vaccinia Virus protein VP39"/>
    <property type="match status" value="1"/>
</dbReference>
<organism evidence="2 3">
    <name type="scientific">Streptomyces resistomycificus</name>
    <dbReference type="NCBI Taxonomy" id="67356"/>
    <lineage>
        <taxon>Bacteria</taxon>
        <taxon>Bacillati</taxon>
        <taxon>Actinomycetota</taxon>
        <taxon>Actinomycetes</taxon>
        <taxon>Kitasatosporales</taxon>
        <taxon>Streptomycetaceae</taxon>
        <taxon>Streptomyces</taxon>
        <taxon>Streptomyces aurantiacus group</taxon>
    </lineage>
</organism>
<dbReference type="InterPro" id="IPR029063">
    <property type="entry name" value="SAM-dependent_MTases_sf"/>
</dbReference>
<dbReference type="EMBL" id="LGUS01000222">
    <property type="protein sequence ID" value="KOG29401.1"/>
    <property type="molecule type" value="Genomic_DNA"/>
</dbReference>
<comment type="caution">
    <text evidence="2">The sequence shown here is derived from an EMBL/GenBank/DDBJ whole genome shotgun (WGS) entry which is preliminary data.</text>
</comment>
<sequence length="218" mass="23873">MDWHAWHDDYDRADSALGRRLHVVRERIRTALDARPPGAVRVVSVCAGQGRDLLGALSGHPRRDDVAARLVELDPRNVAAARRAAGALGLDRVEAVVGDAALTEHYRGMAPADLVLMCGVFGNVCDEDIERTTTFCTQLCADGGTLVWTRHRKRPDVFPKICDWLEGRGFVREWLSAPDAGFGVGVHRFAGEPAPLAVGERMFTFVGYDVLARTAREG</sequence>
<dbReference type="Pfam" id="PF12147">
    <property type="entry name" value="Methyltransf_20"/>
    <property type="match status" value="1"/>
</dbReference>
<dbReference type="AlphaFoldDB" id="A0A0L8KTX1"/>
<dbReference type="RefSeq" id="WP_030044268.1">
    <property type="nucleotide sequence ID" value="NZ_KL575644.1"/>
</dbReference>